<dbReference type="OrthoDB" id="2013972at2759"/>
<dbReference type="AlphaFoldDB" id="A0A5N6TNE0"/>
<dbReference type="Pfam" id="PF08241">
    <property type="entry name" value="Methyltransf_11"/>
    <property type="match status" value="1"/>
</dbReference>
<organism evidence="2 3">
    <name type="scientific">Aspergillus avenaceus</name>
    <dbReference type="NCBI Taxonomy" id="36643"/>
    <lineage>
        <taxon>Eukaryota</taxon>
        <taxon>Fungi</taxon>
        <taxon>Dikarya</taxon>
        <taxon>Ascomycota</taxon>
        <taxon>Pezizomycotina</taxon>
        <taxon>Eurotiomycetes</taxon>
        <taxon>Eurotiomycetidae</taxon>
        <taxon>Eurotiales</taxon>
        <taxon>Aspergillaceae</taxon>
        <taxon>Aspergillus</taxon>
        <taxon>Aspergillus subgen. Circumdati</taxon>
    </lineage>
</organism>
<dbReference type="Gene3D" id="3.40.50.150">
    <property type="entry name" value="Vaccinia Virus protein VP39"/>
    <property type="match status" value="1"/>
</dbReference>
<keyword evidence="2" id="KW-0489">Methyltransferase</keyword>
<dbReference type="GO" id="GO:0032259">
    <property type="term" value="P:methylation"/>
    <property type="evidence" value="ECO:0007669"/>
    <property type="project" value="UniProtKB-KW"/>
</dbReference>
<dbReference type="GO" id="GO:0008757">
    <property type="term" value="F:S-adenosylmethionine-dependent methyltransferase activity"/>
    <property type="evidence" value="ECO:0007669"/>
    <property type="project" value="InterPro"/>
</dbReference>
<dbReference type="CDD" id="cd02440">
    <property type="entry name" value="AdoMet_MTases"/>
    <property type="match status" value="1"/>
</dbReference>
<accession>A0A5N6TNE0</accession>
<dbReference type="InterPro" id="IPR029063">
    <property type="entry name" value="SAM-dependent_MTases_sf"/>
</dbReference>
<keyword evidence="3" id="KW-1185">Reference proteome</keyword>
<name>A0A5N6TNE0_ASPAV</name>
<evidence type="ECO:0000313" key="3">
    <source>
        <dbReference type="Proteomes" id="UP000325780"/>
    </source>
</evidence>
<dbReference type="InterPro" id="IPR013216">
    <property type="entry name" value="Methyltransf_11"/>
</dbReference>
<evidence type="ECO:0000313" key="2">
    <source>
        <dbReference type="EMBL" id="KAE8147893.1"/>
    </source>
</evidence>
<keyword evidence="2" id="KW-0808">Transferase</keyword>
<proteinExistence type="predicted"/>
<reference evidence="2 3" key="1">
    <citation type="submission" date="2019-04" db="EMBL/GenBank/DDBJ databases">
        <title>Friends and foes A comparative genomics study of 23 Aspergillus species from section Flavi.</title>
        <authorList>
            <consortium name="DOE Joint Genome Institute"/>
            <person name="Kjaerbolling I."/>
            <person name="Vesth T."/>
            <person name="Frisvad J.C."/>
            <person name="Nybo J.L."/>
            <person name="Theobald S."/>
            <person name="Kildgaard S."/>
            <person name="Isbrandt T."/>
            <person name="Kuo A."/>
            <person name="Sato A."/>
            <person name="Lyhne E.K."/>
            <person name="Kogle M.E."/>
            <person name="Wiebenga A."/>
            <person name="Kun R.S."/>
            <person name="Lubbers R.J."/>
            <person name="Makela M.R."/>
            <person name="Barry K."/>
            <person name="Chovatia M."/>
            <person name="Clum A."/>
            <person name="Daum C."/>
            <person name="Haridas S."/>
            <person name="He G."/>
            <person name="LaButti K."/>
            <person name="Lipzen A."/>
            <person name="Mondo S."/>
            <person name="Riley R."/>
            <person name="Salamov A."/>
            <person name="Simmons B.A."/>
            <person name="Magnuson J.K."/>
            <person name="Henrissat B."/>
            <person name="Mortensen U.H."/>
            <person name="Larsen T.O."/>
            <person name="Devries R.P."/>
            <person name="Grigoriev I.V."/>
            <person name="Machida M."/>
            <person name="Baker S.E."/>
            <person name="Andersen M.R."/>
        </authorList>
    </citation>
    <scope>NUCLEOTIDE SEQUENCE [LARGE SCALE GENOMIC DNA]</scope>
    <source>
        <strain evidence="2 3">IBT 18842</strain>
    </source>
</reference>
<feature type="domain" description="Methyltransferase type 11" evidence="1">
    <location>
        <begin position="50"/>
        <end position="162"/>
    </location>
</feature>
<protein>
    <submittedName>
        <fullName evidence="2">S-adenosyl-L-methionine-dependent methyltransferase</fullName>
    </submittedName>
</protein>
<dbReference type="PANTHER" id="PTHR43591:SF24">
    <property type="entry name" value="2-METHOXY-6-POLYPRENYL-1,4-BENZOQUINOL METHYLASE, MITOCHONDRIAL"/>
    <property type="match status" value="1"/>
</dbReference>
<dbReference type="Proteomes" id="UP000325780">
    <property type="component" value="Unassembled WGS sequence"/>
</dbReference>
<evidence type="ECO:0000259" key="1">
    <source>
        <dbReference type="Pfam" id="PF08241"/>
    </source>
</evidence>
<dbReference type="EMBL" id="ML742186">
    <property type="protein sequence ID" value="KAE8147893.1"/>
    <property type="molecule type" value="Genomic_DNA"/>
</dbReference>
<dbReference type="SUPFAM" id="SSF53335">
    <property type="entry name" value="S-adenosyl-L-methionine-dependent methyltransferases"/>
    <property type="match status" value="1"/>
</dbReference>
<gene>
    <name evidence="2" type="ORF">BDV25DRAFT_159408</name>
</gene>
<dbReference type="PANTHER" id="PTHR43591">
    <property type="entry name" value="METHYLTRANSFERASE"/>
    <property type="match status" value="1"/>
</dbReference>
<sequence>MESITKSDWDRTASEYSELPRDGPLLIPCMRLLESMHSTLSFGSATTIIDIGGGPGTAVNLLIDNYGYEIPPQAQVIATDYSPAMVKATQSRIETEKTSDKKNATCWGQVQAMTVDAQDLSAFPSNSASHLMGSLVYFMLPDPPKGLQEAFRVLGAGGVFACTSWSQVQWMEFLNQAVQEVRRATGSELHSVDMRSVLKHWGDTAGVKEELESAGFRHVRSEYIEFDWHVEDPRAFALTICKSPNPGTQMVLGDLSDDKLDCVIEHYERILKEHGNVCKGVAVLGIGTK</sequence>